<protein>
    <recommendedName>
        <fullName evidence="3">Aromatic ring-opening dioxygenase LigA</fullName>
    </recommendedName>
</protein>
<dbReference type="RefSeq" id="WP_144333690.1">
    <property type="nucleotide sequence ID" value="NZ_VLPL01000006.1"/>
</dbReference>
<evidence type="ECO:0000313" key="2">
    <source>
        <dbReference type="Proteomes" id="UP000316008"/>
    </source>
</evidence>
<accession>A0A556MQN2</accession>
<reference evidence="1 2" key="1">
    <citation type="submission" date="2019-07" db="EMBL/GenBank/DDBJ databases">
        <authorList>
            <person name="Huq M.A."/>
        </authorList>
    </citation>
    <scope>NUCLEOTIDE SEQUENCE [LARGE SCALE GENOMIC DNA]</scope>
    <source>
        <strain evidence="1 2">MAH-3</strain>
    </source>
</reference>
<dbReference type="EMBL" id="VLPL01000006">
    <property type="protein sequence ID" value="TSJ42059.1"/>
    <property type="molecule type" value="Genomic_DNA"/>
</dbReference>
<dbReference type="AlphaFoldDB" id="A0A556MQN2"/>
<keyword evidence="2" id="KW-1185">Reference proteome</keyword>
<organism evidence="1 2">
    <name type="scientific">Fluviicola chungangensis</name>
    <dbReference type="NCBI Taxonomy" id="2597671"/>
    <lineage>
        <taxon>Bacteria</taxon>
        <taxon>Pseudomonadati</taxon>
        <taxon>Bacteroidota</taxon>
        <taxon>Flavobacteriia</taxon>
        <taxon>Flavobacteriales</taxon>
        <taxon>Crocinitomicaceae</taxon>
        <taxon>Fluviicola</taxon>
    </lineage>
</organism>
<gene>
    <name evidence="1" type="ORF">FO442_13295</name>
</gene>
<comment type="caution">
    <text evidence="1">The sequence shown here is derived from an EMBL/GenBank/DDBJ whole genome shotgun (WGS) entry which is preliminary data.</text>
</comment>
<evidence type="ECO:0008006" key="3">
    <source>
        <dbReference type="Google" id="ProtNLM"/>
    </source>
</evidence>
<evidence type="ECO:0000313" key="1">
    <source>
        <dbReference type="EMBL" id="TSJ42059.1"/>
    </source>
</evidence>
<dbReference type="Proteomes" id="UP000316008">
    <property type="component" value="Unassembled WGS sequence"/>
</dbReference>
<sequence length="207" mass="22141">MDTIKLNFINRSNDSNNSEIVIFQKNVSENADELAVAWKVIQNCGQGAHHPLNFPSQIEVAASDSWGNFTLQLPADEGQAFEMVKNNSGDVLQTAATSASNKNEIEVRNQLITGAISAYCFRDGSICAMKSGISPSQKAVFSFTPTIWIGVVSQVEEGQVLNSAIISSVNTEISLMGIAEADIVMTGGGPGSSSTPFRFTLENVVYA</sequence>
<dbReference type="OrthoDB" id="8891769at2"/>
<proteinExistence type="predicted"/>
<name>A0A556MQN2_9FLAO</name>